<dbReference type="AlphaFoldDB" id="A0A7L8ZQU7"/>
<dbReference type="Pfam" id="PF06235">
    <property type="entry name" value="NAD4L"/>
    <property type="match status" value="1"/>
</dbReference>
<keyword evidence="1" id="KW-0472">Membrane</keyword>
<dbReference type="InterPro" id="IPR009356">
    <property type="entry name" value="NAD_DH_su4L"/>
</dbReference>
<evidence type="ECO:0000256" key="1">
    <source>
        <dbReference type="SAM" id="Phobius"/>
    </source>
</evidence>
<proteinExistence type="predicted"/>
<protein>
    <submittedName>
        <fullName evidence="2">NADH dehydrogenase subunit 4L</fullName>
    </submittedName>
</protein>
<geneLocation type="mitochondrion" evidence="2"/>
<reference evidence="2" key="1">
    <citation type="journal article" date="2019" name="Int. J. Mol. Sci.">
        <title>Mitochondrial Genomes of Two Thaparocleidus Species (Platyhelminthes: Monogenea) Reveal the First rRNA Gene Rearrangement among the Neodermata.</title>
        <authorList>
            <person name="Zhang D."/>
            <person name="Zou H."/>
            <person name="Jakovlic I."/>
            <person name="Wu S.G."/>
            <person name="Li M."/>
            <person name="Zhang J."/>
            <person name="Chen R."/>
            <person name="Li W.X."/>
            <person name="Wang G.T."/>
        </authorList>
    </citation>
    <scope>NUCLEOTIDE SEQUENCE</scope>
</reference>
<organism evidence="2">
    <name type="scientific">Thaparocleidus asoti</name>
    <dbReference type="NCBI Taxonomy" id="341077"/>
    <lineage>
        <taxon>Eukaryota</taxon>
        <taxon>Metazoa</taxon>
        <taxon>Spiralia</taxon>
        <taxon>Lophotrochozoa</taxon>
        <taxon>Platyhelminthes</taxon>
        <taxon>Monogenea</taxon>
        <taxon>Monopisthocotylea</taxon>
        <taxon>Dactylogyridea</taxon>
        <taxon>Ancylodiscoididae</taxon>
        <taxon>Thaparocleidus</taxon>
    </lineage>
</organism>
<name>A0A7L8ZQU7_9PLAT</name>
<keyword evidence="2" id="KW-0496">Mitochondrion</keyword>
<keyword evidence="1" id="KW-0812">Transmembrane</keyword>
<gene>
    <name evidence="2" type="primary">nad4L</name>
</gene>
<feature type="transmembrane region" description="Helical" evidence="1">
    <location>
        <begin position="6"/>
        <end position="31"/>
    </location>
</feature>
<sequence length="83" mass="9672">MFNLFYLISLLILLGLFCSLSFKFIGVLVLLENFNVLLLFYIFLNNFNSVSALFLIFMVIITIEVTLFLVSLTRVWDCDSLLY</sequence>
<accession>A0A7L8ZQU7</accession>
<keyword evidence="1" id="KW-1133">Transmembrane helix</keyword>
<dbReference type="EMBL" id="MN151340">
    <property type="protein sequence ID" value="QOI72774.1"/>
    <property type="molecule type" value="Genomic_DNA"/>
</dbReference>
<evidence type="ECO:0000313" key="2">
    <source>
        <dbReference type="EMBL" id="QOI72774.1"/>
    </source>
</evidence>
<feature type="transmembrane region" description="Helical" evidence="1">
    <location>
        <begin position="52"/>
        <end position="76"/>
    </location>
</feature>